<sequence>MDSTKKMHKSLALLALLAASALAVGDYHMDVINSANKKIRFYDYKGHRTCLCIKNIQSAKIHNVDVGDAKLFSTTDCTGNYSNLGKGNTQSNAQWVNSFSFGDSGKPSQVADASCPKYTGWE</sequence>
<proteinExistence type="predicted"/>
<name>A0A9P7Y258_9FUNG</name>
<evidence type="ECO:0000313" key="2">
    <source>
        <dbReference type="EMBL" id="KAG9071357.1"/>
    </source>
</evidence>
<dbReference type="OrthoDB" id="2442570at2759"/>
<comment type="caution">
    <text evidence="2">The sequence shown here is derived from an EMBL/GenBank/DDBJ whole genome shotgun (WGS) entry which is preliminary data.</text>
</comment>
<feature type="chain" id="PRO_5040236300" evidence="1">
    <location>
        <begin position="24"/>
        <end position="122"/>
    </location>
</feature>
<dbReference type="Proteomes" id="UP000707451">
    <property type="component" value="Unassembled WGS sequence"/>
</dbReference>
<keyword evidence="1" id="KW-0732">Signal</keyword>
<reference evidence="2" key="1">
    <citation type="submission" date="2021-06" db="EMBL/GenBank/DDBJ databases">
        <title>Genome Sequence of Mortierella hyaline Strain SCG-10, a Cold-Adapted, Nitrate-Reducing Fungus Isolated from Soil in Minnesota, USA.</title>
        <authorList>
            <person name="Aldossari N."/>
        </authorList>
    </citation>
    <scope>NUCLEOTIDE SEQUENCE</scope>
    <source>
        <strain evidence="2">SCG-10</strain>
    </source>
</reference>
<keyword evidence="3" id="KW-1185">Reference proteome</keyword>
<protein>
    <submittedName>
        <fullName evidence="2">Uncharacterized protein</fullName>
    </submittedName>
</protein>
<dbReference type="EMBL" id="JAHRHY010000002">
    <property type="protein sequence ID" value="KAG9071357.1"/>
    <property type="molecule type" value="Genomic_DNA"/>
</dbReference>
<accession>A0A9P7Y258</accession>
<evidence type="ECO:0000313" key="3">
    <source>
        <dbReference type="Proteomes" id="UP000707451"/>
    </source>
</evidence>
<feature type="signal peptide" evidence="1">
    <location>
        <begin position="1"/>
        <end position="23"/>
    </location>
</feature>
<evidence type="ECO:0000256" key="1">
    <source>
        <dbReference type="SAM" id="SignalP"/>
    </source>
</evidence>
<gene>
    <name evidence="2" type="ORF">KI688_005568</name>
</gene>
<dbReference type="AlphaFoldDB" id="A0A9P7Y258"/>
<organism evidence="2 3">
    <name type="scientific">Linnemannia hyalina</name>
    <dbReference type="NCBI Taxonomy" id="64524"/>
    <lineage>
        <taxon>Eukaryota</taxon>
        <taxon>Fungi</taxon>
        <taxon>Fungi incertae sedis</taxon>
        <taxon>Mucoromycota</taxon>
        <taxon>Mortierellomycotina</taxon>
        <taxon>Mortierellomycetes</taxon>
        <taxon>Mortierellales</taxon>
        <taxon>Mortierellaceae</taxon>
        <taxon>Linnemannia</taxon>
    </lineage>
</organism>